<feature type="domain" description="Polysaccharide biosynthesis protein CapD-like" evidence="3">
    <location>
        <begin position="294"/>
        <end position="575"/>
    </location>
</feature>
<dbReference type="InterPro" id="IPR051203">
    <property type="entry name" value="Polysaccharide_Synthase-Rel"/>
</dbReference>
<dbReference type="PANTHER" id="PTHR43318">
    <property type="entry name" value="UDP-N-ACETYLGLUCOSAMINE 4,6-DEHYDRATASE"/>
    <property type="match status" value="1"/>
</dbReference>
<dbReference type="InterPro" id="IPR003869">
    <property type="entry name" value="Polysac_CapD-like"/>
</dbReference>
<name>B8DZC9_DICTD</name>
<dbReference type="eggNOG" id="COG1086">
    <property type="taxonomic scope" value="Bacteria"/>
</dbReference>
<dbReference type="InterPro" id="IPR036291">
    <property type="entry name" value="NAD(P)-bd_dom_sf"/>
</dbReference>
<evidence type="ECO:0000256" key="1">
    <source>
        <dbReference type="ARBA" id="ARBA00007430"/>
    </source>
</evidence>
<evidence type="ECO:0000313" key="4">
    <source>
        <dbReference type="EMBL" id="ACK41862.1"/>
    </source>
</evidence>
<proteinExistence type="inferred from homology"/>
<dbReference type="RefSeq" id="WP_012582947.1">
    <property type="nucleotide sequence ID" value="NC_011661.1"/>
</dbReference>
<dbReference type="Pfam" id="PF13727">
    <property type="entry name" value="CoA_binding_3"/>
    <property type="match status" value="1"/>
</dbReference>
<feature type="transmembrane region" description="Helical" evidence="2">
    <location>
        <begin position="46"/>
        <end position="67"/>
    </location>
</feature>
<reference evidence="5" key="1">
    <citation type="journal article" date="2016" name="Front. Microbiol.">
        <title>The complete genome sequence of hyperthermophile Dictyoglomus turgidum DSM 6724 reveals a specialized carbohydrate fermentor.</title>
        <authorList>
            <person name="Brumm P.J."/>
            <person name="Gowda K."/>
            <person name="Robb F.T."/>
            <person name="Mead D.A."/>
        </authorList>
    </citation>
    <scope>NUCLEOTIDE SEQUENCE [LARGE SCALE GENOMIC DNA]</scope>
    <source>
        <strain evidence="5">DSM 6724 / Z-1310</strain>
    </source>
</reference>
<keyword evidence="2" id="KW-1133">Transmembrane helix</keyword>
<evidence type="ECO:0000259" key="3">
    <source>
        <dbReference type="Pfam" id="PF02719"/>
    </source>
</evidence>
<dbReference type="Pfam" id="PF02719">
    <property type="entry name" value="Polysacc_synt_2"/>
    <property type="match status" value="1"/>
</dbReference>
<dbReference type="SUPFAM" id="SSF51735">
    <property type="entry name" value="NAD(P)-binding Rossmann-fold domains"/>
    <property type="match status" value="2"/>
</dbReference>
<keyword evidence="2" id="KW-0472">Membrane</keyword>
<accession>B8DZC9</accession>
<dbReference type="Gene3D" id="3.40.50.720">
    <property type="entry name" value="NAD(P)-binding Rossmann-like Domain"/>
    <property type="match status" value="2"/>
</dbReference>
<dbReference type="AlphaFoldDB" id="B8DZC9"/>
<dbReference type="Proteomes" id="UP000007719">
    <property type="component" value="Chromosome"/>
</dbReference>
<protein>
    <submittedName>
        <fullName evidence="4">Polysaccharide biosynthesis protein CapD</fullName>
    </submittedName>
</protein>
<dbReference type="STRING" id="515635.Dtur_0573"/>
<keyword evidence="5" id="KW-1185">Reference proteome</keyword>
<dbReference type="HOGENOM" id="CLU_013560_5_0_0"/>
<gene>
    <name evidence="4" type="ordered locus">Dtur_0573</name>
</gene>
<sequence>MFLRRRNLFKIPRSTIFRIFVDFAFFILSIYFSFLLRFEFIPPSNYIKILPLVIFREFLIFFIIYFFAFKLYRTLWEYFSLEALKELTLAITLEKIIFYLSYLIFPIQGLPRSIILISYFTSLLLLFSVRAFTRWVYESKKSIDKVNYAQKKRVVIIGAGDAGEKILREIKTHKNLNYDVVGFLDDDPKKIGKTIHGIKILGPISSLHKVVRGNGVQEILVAIPSAPPSLLKNILSMASKLKLPVKTLPGIWELIDGKVTISKIRDVKIEDLLERDVIDLDSEKIGEYLRGKKVLVTGAGGSIGAEICRQVARYGPQKLILLGRGENSIFNIELELKNTYPNLNICSYIADIKDRDRIFYIFSMEKPEIVFHSAAHKHVPLMEENPDEAVFNNVFGTINVMDASKEYGVKKFIFISTDKAVYPANIMGATKRVGEMLVRYYNSHSQTEYIAVRFGNVLGSRGSVLEVFKKQIEMGGPITITHKDMERYFMTIPEAVGLVLQAGAIGKSGDLFVLDMGKPVKIIDLAKNFIELSGYSVEDIEIKIIGLRPGEKLKEELWEEEEKVLKTSHPKIYKIISNNDLDKNSFEALLRELKLSAEKRDKNEIEKVLKKLIPTYKKAQENAKGKEQWEALK</sequence>
<keyword evidence="2" id="KW-0812">Transmembrane</keyword>
<evidence type="ECO:0000256" key="2">
    <source>
        <dbReference type="SAM" id="Phobius"/>
    </source>
</evidence>
<dbReference type="InParanoid" id="B8DZC9"/>
<dbReference type="EnsemblBacteria" id="ACK41862">
    <property type="protein sequence ID" value="ACK41862"/>
    <property type="gene ID" value="Dtur_0573"/>
</dbReference>
<dbReference type="EMBL" id="CP001251">
    <property type="protein sequence ID" value="ACK41862.1"/>
    <property type="molecule type" value="Genomic_DNA"/>
</dbReference>
<comment type="similarity">
    <text evidence="1">Belongs to the polysaccharide synthase family.</text>
</comment>
<feature type="transmembrane region" description="Helical" evidence="2">
    <location>
        <begin position="87"/>
        <end position="107"/>
    </location>
</feature>
<dbReference type="KEGG" id="dtu:Dtur_0573"/>
<organism evidence="4 5">
    <name type="scientific">Dictyoglomus turgidum (strain DSM 6724 / Z-1310)</name>
    <dbReference type="NCBI Taxonomy" id="515635"/>
    <lineage>
        <taxon>Bacteria</taxon>
        <taxon>Pseudomonadati</taxon>
        <taxon>Dictyoglomota</taxon>
        <taxon>Dictyoglomia</taxon>
        <taxon>Dictyoglomales</taxon>
        <taxon>Dictyoglomaceae</taxon>
        <taxon>Dictyoglomus</taxon>
    </lineage>
</organism>
<dbReference type="OrthoDB" id="9803111at2"/>
<dbReference type="FunCoup" id="B8DZC9">
    <property type="interactions" value="57"/>
</dbReference>
<dbReference type="PATRIC" id="fig|515635.4.peg.609"/>
<evidence type="ECO:0000313" key="5">
    <source>
        <dbReference type="Proteomes" id="UP000007719"/>
    </source>
</evidence>
<dbReference type="PANTHER" id="PTHR43318:SF1">
    <property type="entry name" value="POLYSACCHARIDE BIOSYNTHESIS PROTEIN EPSC-RELATED"/>
    <property type="match status" value="1"/>
</dbReference>
<dbReference type="CDD" id="cd05237">
    <property type="entry name" value="UDP_invert_4-6DH_SDR_e"/>
    <property type="match status" value="1"/>
</dbReference>
<feature type="transmembrane region" description="Helical" evidence="2">
    <location>
        <begin position="16"/>
        <end position="34"/>
    </location>
</feature>